<accession>A0A396I127</accession>
<sequence length="89" mass="10230">MCHNRSLKPLSFVALLCCSSRGSLEFSRSTSWRRKSRFCQLHWSHRSSGGSNLYGKLEKKAKVLLVSLGLLSFIYTYCARTLHFYVSVH</sequence>
<keyword evidence="2" id="KW-0732">Signal</keyword>
<organism evidence="3 4">
    <name type="scientific">Medicago truncatula</name>
    <name type="common">Barrel medic</name>
    <name type="synonym">Medicago tribuloides</name>
    <dbReference type="NCBI Taxonomy" id="3880"/>
    <lineage>
        <taxon>Eukaryota</taxon>
        <taxon>Viridiplantae</taxon>
        <taxon>Streptophyta</taxon>
        <taxon>Embryophyta</taxon>
        <taxon>Tracheophyta</taxon>
        <taxon>Spermatophyta</taxon>
        <taxon>Magnoliopsida</taxon>
        <taxon>eudicotyledons</taxon>
        <taxon>Gunneridae</taxon>
        <taxon>Pentapetalae</taxon>
        <taxon>rosids</taxon>
        <taxon>fabids</taxon>
        <taxon>Fabales</taxon>
        <taxon>Fabaceae</taxon>
        <taxon>Papilionoideae</taxon>
        <taxon>50 kb inversion clade</taxon>
        <taxon>NPAAA clade</taxon>
        <taxon>Hologalegina</taxon>
        <taxon>IRL clade</taxon>
        <taxon>Trifolieae</taxon>
        <taxon>Medicago</taxon>
    </lineage>
</organism>
<dbReference type="Proteomes" id="UP000265566">
    <property type="component" value="Chromosome 4"/>
</dbReference>
<comment type="caution">
    <text evidence="3">The sequence shown here is derived from an EMBL/GenBank/DDBJ whole genome shotgun (WGS) entry which is preliminary data.</text>
</comment>
<gene>
    <name evidence="3" type="ORF">MtrunA17_Chr4g0003521</name>
</gene>
<dbReference type="AlphaFoldDB" id="A0A396I127"/>
<name>A0A396I127_MEDTR</name>
<keyword evidence="1" id="KW-1133">Transmembrane helix</keyword>
<dbReference type="Gramene" id="rna20463">
    <property type="protein sequence ID" value="RHN58541.1"/>
    <property type="gene ID" value="gene20463"/>
</dbReference>
<keyword evidence="1" id="KW-0812">Transmembrane</keyword>
<feature type="signal peptide" evidence="2">
    <location>
        <begin position="1"/>
        <end position="22"/>
    </location>
</feature>
<evidence type="ECO:0000313" key="3">
    <source>
        <dbReference type="EMBL" id="RHN58541.1"/>
    </source>
</evidence>
<feature type="chain" id="PRO_5017316147" description="Transmembrane protein" evidence="2">
    <location>
        <begin position="23"/>
        <end position="89"/>
    </location>
</feature>
<evidence type="ECO:0008006" key="5">
    <source>
        <dbReference type="Google" id="ProtNLM"/>
    </source>
</evidence>
<reference evidence="4" key="1">
    <citation type="journal article" date="2018" name="Nat. Plants">
        <title>Whole-genome landscape of Medicago truncatula symbiotic genes.</title>
        <authorList>
            <person name="Pecrix Y."/>
            <person name="Staton S.E."/>
            <person name="Sallet E."/>
            <person name="Lelandais-Briere C."/>
            <person name="Moreau S."/>
            <person name="Carrere S."/>
            <person name="Blein T."/>
            <person name="Jardinaud M.F."/>
            <person name="Latrasse D."/>
            <person name="Zouine M."/>
            <person name="Zahm M."/>
            <person name="Kreplak J."/>
            <person name="Mayjonade B."/>
            <person name="Satge C."/>
            <person name="Perez M."/>
            <person name="Cauet S."/>
            <person name="Marande W."/>
            <person name="Chantry-Darmon C."/>
            <person name="Lopez-Roques C."/>
            <person name="Bouchez O."/>
            <person name="Berard A."/>
            <person name="Debelle F."/>
            <person name="Munos S."/>
            <person name="Bendahmane A."/>
            <person name="Berges H."/>
            <person name="Niebel A."/>
            <person name="Buitink J."/>
            <person name="Frugier F."/>
            <person name="Benhamed M."/>
            <person name="Crespi M."/>
            <person name="Gouzy J."/>
            <person name="Gamas P."/>
        </authorList>
    </citation>
    <scope>NUCLEOTIDE SEQUENCE [LARGE SCALE GENOMIC DNA]</scope>
    <source>
        <strain evidence="4">cv. Jemalong A17</strain>
    </source>
</reference>
<evidence type="ECO:0000256" key="1">
    <source>
        <dbReference type="SAM" id="Phobius"/>
    </source>
</evidence>
<dbReference type="EMBL" id="PSQE01000004">
    <property type="protein sequence ID" value="RHN58541.1"/>
    <property type="molecule type" value="Genomic_DNA"/>
</dbReference>
<proteinExistence type="predicted"/>
<protein>
    <recommendedName>
        <fullName evidence="5">Transmembrane protein</fullName>
    </recommendedName>
</protein>
<evidence type="ECO:0000256" key="2">
    <source>
        <dbReference type="SAM" id="SignalP"/>
    </source>
</evidence>
<evidence type="ECO:0000313" key="4">
    <source>
        <dbReference type="Proteomes" id="UP000265566"/>
    </source>
</evidence>
<keyword evidence="1" id="KW-0472">Membrane</keyword>
<feature type="transmembrane region" description="Helical" evidence="1">
    <location>
        <begin position="63"/>
        <end position="86"/>
    </location>
</feature>